<evidence type="ECO:0000313" key="7">
    <source>
        <dbReference type="Proteomes" id="UP000063964"/>
    </source>
</evidence>
<feature type="domain" description="NAD-dependent epimerase/dehydratase" evidence="5">
    <location>
        <begin position="2"/>
        <end position="244"/>
    </location>
</feature>
<dbReference type="EMBL" id="CP014230">
    <property type="protein sequence ID" value="AMD93499.1"/>
    <property type="molecule type" value="Genomic_DNA"/>
</dbReference>
<feature type="binding site" evidence="4">
    <location>
        <begin position="31"/>
        <end position="32"/>
    </location>
    <ligand>
        <name>NADP(+)</name>
        <dbReference type="ChEBI" id="CHEBI:58349"/>
    </ligand>
</feature>
<feature type="binding site" evidence="4">
    <location>
        <begin position="10"/>
        <end position="11"/>
    </location>
    <ligand>
        <name>NADP(+)</name>
        <dbReference type="ChEBI" id="CHEBI:58349"/>
    </ligand>
</feature>
<comment type="function">
    <text evidence="4">Catalyzes the interconversion between ADP-D-glycero-beta-D-manno-heptose and ADP-L-glycero-beta-D-manno-heptose via an epimerization at carbon 6 of the heptose.</text>
</comment>
<feature type="active site" description="Proton acceptor" evidence="4">
    <location>
        <position position="143"/>
    </location>
</feature>
<dbReference type="Gene3D" id="3.90.25.10">
    <property type="entry name" value="UDP-galactose 4-epimerase, domain 1"/>
    <property type="match status" value="1"/>
</dbReference>
<dbReference type="KEGG" id="doa:AXF15_10580"/>
<dbReference type="GO" id="GO:0050661">
    <property type="term" value="F:NADP binding"/>
    <property type="evidence" value="ECO:0007669"/>
    <property type="project" value="InterPro"/>
</dbReference>
<dbReference type="RefSeq" id="WP_066607139.1">
    <property type="nucleotide sequence ID" value="NZ_CP014230.1"/>
</dbReference>
<feature type="binding site" evidence="4">
    <location>
        <position position="188"/>
    </location>
    <ligand>
        <name>substrate</name>
    </ligand>
</feature>
<feature type="binding site" evidence="4">
    <location>
        <position position="181"/>
    </location>
    <ligand>
        <name>substrate</name>
    </ligand>
</feature>
<organism evidence="6 7">
    <name type="scientific">Desulfomicrobium orale DSM 12838</name>
    <dbReference type="NCBI Taxonomy" id="888061"/>
    <lineage>
        <taxon>Bacteria</taxon>
        <taxon>Pseudomonadati</taxon>
        <taxon>Thermodesulfobacteriota</taxon>
        <taxon>Desulfovibrionia</taxon>
        <taxon>Desulfovibrionales</taxon>
        <taxon>Desulfomicrobiaceae</taxon>
        <taxon>Desulfomicrobium</taxon>
    </lineage>
</organism>
<feature type="binding site" evidence="4">
    <location>
        <position position="216"/>
    </location>
    <ligand>
        <name>substrate</name>
    </ligand>
</feature>
<comment type="similarity">
    <text evidence="4">Belongs to the NAD(P)-dependent epimerase/dehydratase family. HldD subfamily.</text>
</comment>
<comment type="cofactor">
    <cofactor evidence="4">
        <name>NADP(+)</name>
        <dbReference type="ChEBI" id="CHEBI:58349"/>
    </cofactor>
    <text evidence="4">Binds 1 NADP(+) per subunit.</text>
</comment>
<keyword evidence="2 4" id="KW-0413">Isomerase</keyword>
<feature type="binding site" evidence="4">
    <location>
        <position position="170"/>
    </location>
    <ligand>
        <name>substrate</name>
    </ligand>
</feature>
<comment type="domain">
    <text evidence="4">Contains a large N-terminal NADP-binding domain, and a smaller C-terminal substrate-binding domain.</text>
</comment>
<feature type="binding site" evidence="4">
    <location>
        <position position="171"/>
    </location>
    <ligand>
        <name>NADP(+)</name>
        <dbReference type="ChEBI" id="CHEBI:58349"/>
    </ligand>
</feature>
<evidence type="ECO:0000313" key="6">
    <source>
        <dbReference type="EMBL" id="AMD93499.1"/>
    </source>
</evidence>
<dbReference type="AlphaFoldDB" id="A0A120KN99"/>
<dbReference type="InterPro" id="IPR011912">
    <property type="entry name" value="Heptose_epim"/>
</dbReference>
<comment type="catalytic activity">
    <reaction evidence="4">
        <text>ADP-D-glycero-beta-D-manno-heptose = ADP-L-glycero-beta-D-manno-heptose</text>
        <dbReference type="Rhea" id="RHEA:17577"/>
        <dbReference type="ChEBI" id="CHEBI:59967"/>
        <dbReference type="ChEBI" id="CHEBI:61506"/>
        <dbReference type="EC" id="5.1.3.20"/>
    </reaction>
</comment>
<dbReference type="PANTHER" id="PTHR43103:SF3">
    <property type="entry name" value="ADP-L-GLYCERO-D-MANNO-HEPTOSE-6-EPIMERASE"/>
    <property type="match status" value="1"/>
</dbReference>
<accession>A0A120KN99</accession>
<dbReference type="PANTHER" id="PTHR43103">
    <property type="entry name" value="NUCLEOSIDE-DIPHOSPHATE-SUGAR EPIMERASE"/>
    <property type="match status" value="1"/>
</dbReference>
<reference evidence="7" key="1">
    <citation type="submission" date="2016-02" db="EMBL/GenBank/DDBJ databases">
        <authorList>
            <person name="Holder M.E."/>
            <person name="Ajami N.J."/>
            <person name="Petrosino J.F."/>
        </authorList>
    </citation>
    <scope>NUCLEOTIDE SEQUENCE [LARGE SCALE GENOMIC DNA]</scope>
    <source>
        <strain evidence="7">DSM 12838</strain>
    </source>
</reference>
<dbReference type="NCBIfam" id="TIGR02197">
    <property type="entry name" value="heptose_epim"/>
    <property type="match status" value="1"/>
</dbReference>
<keyword evidence="3 4" id="KW-0119">Carbohydrate metabolism</keyword>
<proteinExistence type="inferred from homology"/>
<dbReference type="InterPro" id="IPR001509">
    <property type="entry name" value="Epimerase_deHydtase"/>
</dbReference>
<dbReference type="HAMAP" id="MF_01601">
    <property type="entry name" value="Heptose_epimerase"/>
    <property type="match status" value="1"/>
</dbReference>
<feature type="binding site" evidence="4">
    <location>
        <begin position="202"/>
        <end position="205"/>
    </location>
    <ligand>
        <name>substrate</name>
    </ligand>
</feature>
<keyword evidence="1 4" id="KW-0521">NADP</keyword>
<dbReference type="UniPathway" id="UPA00356">
    <property type="reaction ID" value="UER00440"/>
</dbReference>
<keyword evidence="7" id="KW-1185">Reference proteome</keyword>
<feature type="binding site" evidence="4">
    <location>
        <position position="53"/>
    </location>
    <ligand>
        <name>NADP(+)</name>
        <dbReference type="ChEBI" id="CHEBI:58349"/>
    </ligand>
</feature>
<dbReference type="GO" id="GO:0005975">
    <property type="term" value="P:carbohydrate metabolic process"/>
    <property type="evidence" value="ECO:0007669"/>
    <property type="project" value="UniProtKB-UniRule"/>
</dbReference>
<dbReference type="Pfam" id="PF01370">
    <property type="entry name" value="Epimerase"/>
    <property type="match status" value="1"/>
</dbReference>
<dbReference type="InterPro" id="IPR036291">
    <property type="entry name" value="NAD(P)-bd_dom_sf"/>
</dbReference>
<dbReference type="STRING" id="888061.AXF15_10580"/>
<protein>
    <recommendedName>
        <fullName evidence="4">ADP-L-glycero-D-manno-heptose-6-epimerase</fullName>
        <ecNumber evidence="4">5.1.3.20</ecNumber>
    </recommendedName>
    <alternativeName>
        <fullName evidence="4">ADP-L-glycero-beta-D-manno-heptose-6-epimerase</fullName>
        <shortName evidence="4">ADP-glyceromanno-heptose 6-epimerase</shortName>
        <shortName evidence="4">ADP-hep 6-epimerase</shortName>
        <shortName evidence="4">AGME</shortName>
    </alternativeName>
</protein>
<feature type="binding site" evidence="4">
    <location>
        <position position="179"/>
    </location>
    <ligand>
        <name>NADP(+)</name>
        <dbReference type="ChEBI" id="CHEBI:58349"/>
    </ligand>
</feature>
<sequence length="327" mass="37361">MIVITGGAGFIGSAMIWELNRQGRRDIIVVDNLASTAKWRNLVGLAYHRYIHKDEFPALARTRYMEDRIEAVIHLGACSATTEPDCDYLIRNNLEYSKAMCRFALERNARFIYASSAATYGDGGRGFDDSDEALDSLQPLNMYGYSKHLFDLWVQGEGLLDSVAGLKFFNVFGPNEYHKEDMRSVVCKAFIQIGQTGRLKLFRSYRAEYADGEQRRDFVYIKDCVRIIGWLLENPGVGGIFNVGTGQARTWNDLARAVFAAMDLEPVIEYIDMPEFLRDKYQYYTCADLTKLGVRGCDVRFRSLEDGVTDYVQNYLAREHAYLTSRY</sequence>
<dbReference type="CDD" id="cd05248">
    <property type="entry name" value="ADP_GME_SDR_e"/>
    <property type="match status" value="1"/>
</dbReference>
<dbReference type="OrthoDB" id="9803010at2"/>
<gene>
    <name evidence="4" type="primary">hldD</name>
    <name evidence="6" type="ORF">AXF15_10580</name>
</gene>
<evidence type="ECO:0000259" key="5">
    <source>
        <dbReference type="Pfam" id="PF01370"/>
    </source>
</evidence>
<comment type="subunit">
    <text evidence="4">Homopentamer.</text>
</comment>
<evidence type="ECO:0000256" key="4">
    <source>
        <dbReference type="HAMAP-Rule" id="MF_01601"/>
    </source>
</evidence>
<feature type="binding site" evidence="4">
    <location>
        <begin position="75"/>
        <end position="79"/>
    </location>
    <ligand>
        <name>NADP(+)</name>
        <dbReference type="ChEBI" id="CHEBI:58349"/>
    </ligand>
</feature>
<evidence type="ECO:0000256" key="2">
    <source>
        <dbReference type="ARBA" id="ARBA00023235"/>
    </source>
</evidence>
<name>A0A120KN99_9BACT</name>
<feature type="active site" description="Proton acceptor" evidence="4">
    <location>
        <position position="179"/>
    </location>
</feature>
<feature type="binding site" evidence="4">
    <location>
        <position position="281"/>
    </location>
    <ligand>
        <name>substrate</name>
    </ligand>
</feature>
<feature type="binding site" evidence="4">
    <location>
        <position position="147"/>
    </location>
    <ligand>
        <name>NADP(+)</name>
        <dbReference type="ChEBI" id="CHEBI:58349"/>
    </ligand>
</feature>
<comment type="pathway">
    <text evidence="4">Nucleotide-sugar biosynthesis; ADP-L-glycero-beta-D-manno-heptose biosynthesis; ADP-L-glycero-beta-D-manno-heptose from D-glycero-beta-D-manno-heptose 7-phosphate: step 4/4.</text>
</comment>
<dbReference type="EC" id="5.1.3.20" evidence="4"/>
<dbReference type="GO" id="GO:0097171">
    <property type="term" value="P:ADP-L-glycero-beta-D-manno-heptose biosynthetic process"/>
    <property type="evidence" value="ECO:0007669"/>
    <property type="project" value="UniProtKB-UniPathway"/>
</dbReference>
<evidence type="ECO:0000256" key="3">
    <source>
        <dbReference type="ARBA" id="ARBA00023277"/>
    </source>
</evidence>
<dbReference type="Proteomes" id="UP000063964">
    <property type="component" value="Chromosome"/>
</dbReference>
<dbReference type="GO" id="GO:0008712">
    <property type="term" value="F:ADP-glyceromanno-heptose 6-epimerase activity"/>
    <property type="evidence" value="ECO:0007669"/>
    <property type="project" value="UniProtKB-UniRule"/>
</dbReference>
<evidence type="ECO:0000256" key="1">
    <source>
        <dbReference type="ARBA" id="ARBA00022857"/>
    </source>
</evidence>
<dbReference type="Gene3D" id="3.40.50.720">
    <property type="entry name" value="NAD(P)-binding Rossmann-like Domain"/>
    <property type="match status" value="1"/>
</dbReference>
<feature type="binding site" evidence="4">
    <location>
        <position position="38"/>
    </location>
    <ligand>
        <name>NADP(+)</name>
        <dbReference type="ChEBI" id="CHEBI:58349"/>
    </ligand>
</feature>
<dbReference type="SUPFAM" id="SSF51735">
    <property type="entry name" value="NAD(P)-binding Rossmann-fold domains"/>
    <property type="match status" value="1"/>
</dbReference>
<feature type="binding site" evidence="4">
    <location>
        <position position="92"/>
    </location>
    <ligand>
        <name>NADP(+)</name>
        <dbReference type="ChEBI" id="CHEBI:58349"/>
    </ligand>
</feature>